<proteinExistence type="predicted"/>
<reference evidence="3" key="1">
    <citation type="journal article" date="2020" name="Curr. Biol.">
        <title>Chromatin organization in early land plants reveals an ancestral association between H3K27me3, transposons, and constitutive heterochromatin.</title>
        <authorList>
            <person name="Montgomery S.A."/>
            <person name="Tanizawa Y."/>
            <person name="Galik B."/>
            <person name="Wang N."/>
            <person name="Ito T."/>
            <person name="Mochizuki T."/>
            <person name="Akimcheva S."/>
            <person name="Bowman J.L."/>
            <person name="Cognat V."/>
            <person name="Marechal-Drouard L."/>
            <person name="Ekker H."/>
            <person name="Hong S.F."/>
            <person name="Kohchi T."/>
            <person name="Lin S.S."/>
            <person name="Liu L.D."/>
            <person name="Nakamura Y."/>
            <person name="Valeeva L.R."/>
            <person name="Shakirov E.V."/>
            <person name="Shippen D.E."/>
            <person name="Wei W.L."/>
            <person name="Yagura M."/>
            <person name="Yamaoka S."/>
            <person name="Yamato K.T."/>
            <person name="Liu C."/>
            <person name="Berger F."/>
        </authorList>
    </citation>
    <scope>NUCLEOTIDE SEQUENCE [LARGE SCALE GENOMIC DNA]</scope>
    <source>
        <strain evidence="3">Tak-1</strain>
    </source>
</reference>
<feature type="compositionally biased region" description="Polar residues" evidence="1">
    <location>
        <begin position="141"/>
        <end position="154"/>
    </location>
</feature>
<feature type="region of interest" description="Disordered" evidence="1">
    <location>
        <begin position="1"/>
        <end position="22"/>
    </location>
</feature>
<gene>
    <name evidence="2" type="ORF">Mp_5g08190</name>
</gene>
<dbReference type="AlphaFoldDB" id="A0AAF6BG57"/>
<dbReference type="EMBL" id="AP019870">
    <property type="protein sequence ID" value="BBN10991.1"/>
    <property type="molecule type" value="Genomic_DNA"/>
</dbReference>
<name>A0AAF6BG57_MARPO</name>
<dbReference type="Proteomes" id="UP001162541">
    <property type="component" value="Chromosome 5"/>
</dbReference>
<feature type="compositionally biased region" description="Polar residues" evidence="1">
    <location>
        <begin position="74"/>
        <end position="84"/>
    </location>
</feature>
<feature type="compositionally biased region" description="Basic and acidic residues" evidence="1">
    <location>
        <begin position="51"/>
        <end position="73"/>
    </location>
</feature>
<organism evidence="2 3">
    <name type="scientific">Marchantia polymorpha subsp. ruderalis</name>
    <dbReference type="NCBI Taxonomy" id="1480154"/>
    <lineage>
        <taxon>Eukaryota</taxon>
        <taxon>Viridiplantae</taxon>
        <taxon>Streptophyta</taxon>
        <taxon>Embryophyta</taxon>
        <taxon>Marchantiophyta</taxon>
        <taxon>Marchantiopsida</taxon>
        <taxon>Marchantiidae</taxon>
        <taxon>Marchantiales</taxon>
        <taxon>Marchantiaceae</taxon>
        <taxon>Marchantia</taxon>
    </lineage>
</organism>
<feature type="region of interest" description="Disordered" evidence="1">
    <location>
        <begin position="46"/>
        <end position="84"/>
    </location>
</feature>
<feature type="compositionally biased region" description="Basic and acidic residues" evidence="1">
    <location>
        <begin position="1"/>
        <end position="16"/>
    </location>
</feature>
<evidence type="ECO:0000313" key="3">
    <source>
        <dbReference type="Proteomes" id="UP001162541"/>
    </source>
</evidence>
<accession>A0AAF6BG57</accession>
<sequence>MAKDEASDPQRMEKQTRLQIPAPLELDRLIQKEETILHMLHALVKTQKKASTQERKQGAEPHHQAEQSPEHNESTTLELLTQQQDKMMKILRGMVNDEDLEYNEQDGTTDAVLKIQELSSSSTDCTSKRKRRELKPKDEQNLASKTLSSSSCGSITRKDEDSTVL</sequence>
<evidence type="ECO:0000313" key="2">
    <source>
        <dbReference type="EMBL" id="BBN10991.1"/>
    </source>
</evidence>
<protein>
    <submittedName>
        <fullName evidence="2">Uncharacterized protein</fullName>
    </submittedName>
</protein>
<feature type="region of interest" description="Disordered" evidence="1">
    <location>
        <begin position="115"/>
        <end position="165"/>
    </location>
</feature>
<feature type="compositionally biased region" description="Basic and acidic residues" evidence="1">
    <location>
        <begin position="156"/>
        <end position="165"/>
    </location>
</feature>
<evidence type="ECO:0000256" key="1">
    <source>
        <dbReference type="SAM" id="MobiDB-lite"/>
    </source>
</evidence>